<name>A0A8S5UEN8_9CAUD</name>
<accession>A0A8S5UEN8</accession>
<evidence type="ECO:0000313" key="1">
    <source>
        <dbReference type="EMBL" id="DAF92959.1"/>
    </source>
</evidence>
<proteinExistence type="predicted"/>
<dbReference type="EMBL" id="BK016077">
    <property type="protein sequence ID" value="DAF92959.1"/>
    <property type="molecule type" value="Genomic_DNA"/>
</dbReference>
<sequence length="29" mass="3267">MNRIYFQESTCSCSGDLWITSQSSTNCTC</sequence>
<protein>
    <submittedName>
        <fullName evidence="1">Uncharacterized protein</fullName>
    </submittedName>
</protein>
<reference evidence="1" key="1">
    <citation type="journal article" date="2021" name="Proc. Natl. Acad. Sci. U.S.A.">
        <title>A Catalog of Tens of Thousands of Viruses from Human Metagenomes Reveals Hidden Associations with Chronic Diseases.</title>
        <authorList>
            <person name="Tisza M.J."/>
            <person name="Buck C.B."/>
        </authorList>
    </citation>
    <scope>NUCLEOTIDE SEQUENCE</scope>
    <source>
        <strain evidence="1">Ct0mD26</strain>
    </source>
</reference>
<organism evidence="1">
    <name type="scientific">Myoviridae sp. ct0mD26</name>
    <dbReference type="NCBI Taxonomy" id="2825015"/>
    <lineage>
        <taxon>Viruses</taxon>
        <taxon>Duplodnaviria</taxon>
        <taxon>Heunggongvirae</taxon>
        <taxon>Uroviricota</taxon>
        <taxon>Caudoviricetes</taxon>
    </lineage>
</organism>